<feature type="transmembrane region" description="Helical" evidence="3">
    <location>
        <begin position="122"/>
        <end position="140"/>
    </location>
</feature>
<dbReference type="SUPFAM" id="SSF55073">
    <property type="entry name" value="Nucleotide cyclase"/>
    <property type="match status" value="1"/>
</dbReference>
<dbReference type="Gene3D" id="3.30.70.270">
    <property type="match status" value="1"/>
</dbReference>
<feature type="transmembrane region" description="Helical" evidence="3">
    <location>
        <begin position="6"/>
        <end position="28"/>
    </location>
</feature>
<dbReference type="AlphaFoldDB" id="A0A135I1H2"/>
<dbReference type="InterPro" id="IPR000160">
    <property type="entry name" value="GGDEF_dom"/>
</dbReference>
<dbReference type="RefSeq" id="WP_068880637.1">
    <property type="nucleotide sequence ID" value="NZ_LNTU01000001.1"/>
</dbReference>
<dbReference type="Pfam" id="PF00990">
    <property type="entry name" value="GGDEF"/>
    <property type="match status" value="1"/>
</dbReference>
<dbReference type="InterPro" id="IPR029787">
    <property type="entry name" value="Nucleotide_cyclase"/>
</dbReference>
<dbReference type="SMART" id="SM00267">
    <property type="entry name" value="GGDEF"/>
    <property type="match status" value="1"/>
</dbReference>
<reference evidence="5 6" key="1">
    <citation type="submission" date="2015-11" db="EMBL/GenBank/DDBJ databases">
        <title>Draft genome sequence of Paramesorhizobium deserti A-3-E, a strain highly resistant to diverse beta-lactam antibiotics.</title>
        <authorList>
            <person name="Lv R."/>
            <person name="Yang X."/>
            <person name="Fang N."/>
            <person name="Guo J."/>
            <person name="Luo X."/>
            <person name="Peng F."/>
            <person name="Yang R."/>
            <person name="Cui Y."/>
            <person name="Fang C."/>
            <person name="Song Y."/>
        </authorList>
    </citation>
    <scope>NUCLEOTIDE SEQUENCE [LARGE SCALE GENOMIC DNA]</scope>
    <source>
        <strain evidence="5 6">A-3-E</strain>
    </source>
</reference>
<dbReference type="EMBL" id="LNTU01000001">
    <property type="protein sequence ID" value="KXF79300.1"/>
    <property type="molecule type" value="Genomic_DNA"/>
</dbReference>
<evidence type="ECO:0000259" key="4">
    <source>
        <dbReference type="PROSITE" id="PS50887"/>
    </source>
</evidence>
<dbReference type="InterPro" id="IPR050469">
    <property type="entry name" value="Diguanylate_Cyclase"/>
</dbReference>
<feature type="transmembrane region" description="Helical" evidence="3">
    <location>
        <begin position="188"/>
        <end position="212"/>
    </location>
</feature>
<dbReference type="GO" id="GO:0043709">
    <property type="term" value="P:cell adhesion involved in single-species biofilm formation"/>
    <property type="evidence" value="ECO:0007669"/>
    <property type="project" value="TreeGrafter"/>
</dbReference>
<evidence type="ECO:0000256" key="3">
    <source>
        <dbReference type="SAM" id="Phobius"/>
    </source>
</evidence>
<gene>
    <name evidence="5" type="ORF">ATN84_06190</name>
</gene>
<feature type="transmembrane region" description="Helical" evidence="3">
    <location>
        <begin position="64"/>
        <end position="84"/>
    </location>
</feature>
<keyword evidence="3" id="KW-1133">Transmembrane helix</keyword>
<name>A0A135I1H2_9HYPH</name>
<proteinExistence type="predicted"/>
<organism evidence="5 6">
    <name type="scientific">Paramesorhizobium deserti</name>
    <dbReference type="NCBI Taxonomy" id="1494590"/>
    <lineage>
        <taxon>Bacteria</taxon>
        <taxon>Pseudomonadati</taxon>
        <taxon>Pseudomonadota</taxon>
        <taxon>Alphaproteobacteria</taxon>
        <taxon>Hyphomicrobiales</taxon>
        <taxon>Phyllobacteriaceae</taxon>
        <taxon>Paramesorhizobium</taxon>
    </lineage>
</organism>
<keyword evidence="6" id="KW-1185">Reference proteome</keyword>
<dbReference type="EC" id="2.7.7.65" evidence="1"/>
<evidence type="ECO:0000256" key="1">
    <source>
        <dbReference type="ARBA" id="ARBA00012528"/>
    </source>
</evidence>
<dbReference type="GO" id="GO:0052621">
    <property type="term" value="F:diguanylate cyclase activity"/>
    <property type="evidence" value="ECO:0007669"/>
    <property type="project" value="UniProtKB-EC"/>
</dbReference>
<keyword evidence="3" id="KW-0812">Transmembrane</keyword>
<sequence length="404" mass="43870">MSGAYFILIINMTVAGLFAIAFLGIAVYEKTYISARLFALAFIFAMMNFGAELLVPSIGNPKLGYMLAFSTFLCALVCAVVGMAYKYAVRVPWAGLTILFVASLAMVYAIYDIARVTLTGMLLYQLPYFVALCFSSYIILKSRVRGVADMLLFAVLFASAGHFLLKPFIAIASGGMGQDPQDYVHTQYALLSQTIGAALSVANGLLMLVILTRDLMADMSSRSETDMLSRLLNRRGFEVRSDAAIGQAKRTGLPLSLIACDLDYFKTINDGYGHELGDQVIRAFAAGLRDIASDRDVVARIGGEEFAILLPGMGIQTARLFAEKARSNFSSRPIAGLPAESRFTASFGVAELRDGDALSDLMRRADNALYEAKKNGRNCVRLAPPRAGEDKIIELRLPLGGRFG</sequence>
<evidence type="ECO:0000313" key="5">
    <source>
        <dbReference type="EMBL" id="KXF79300.1"/>
    </source>
</evidence>
<evidence type="ECO:0000256" key="2">
    <source>
        <dbReference type="ARBA" id="ARBA00034247"/>
    </source>
</evidence>
<dbReference type="PANTHER" id="PTHR45138">
    <property type="entry name" value="REGULATORY COMPONENTS OF SENSORY TRANSDUCTION SYSTEM"/>
    <property type="match status" value="1"/>
</dbReference>
<dbReference type="STRING" id="1494590.ATN84_06190"/>
<feature type="transmembrane region" description="Helical" evidence="3">
    <location>
        <begin position="152"/>
        <end position="176"/>
    </location>
</feature>
<accession>A0A135I1H2</accession>
<dbReference type="InterPro" id="IPR043128">
    <property type="entry name" value="Rev_trsase/Diguanyl_cyclase"/>
</dbReference>
<evidence type="ECO:0000313" key="6">
    <source>
        <dbReference type="Proteomes" id="UP000070107"/>
    </source>
</evidence>
<feature type="domain" description="GGDEF" evidence="4">
    <location>
        <begin position="253"/>
        <end position="385"/>
    </location>
</feature>
<dbReference type="NCBIfam" id="TIGR00254">
    <property type="entry name" value="GGDEF"/>
    <property type="match status" value="1"/>
</dbReference>
<dbReference type="PANTHER" id="PTHR45138:SF9">
    <property type="entry name" value="DIGUANYLATE CYCLASE DGCM-RELATED"/>
    <property type="match status" value="1"/>
</dbReference>
<protein>
    <recommendedName>
        <fullName evidence="1">diguanylate cyclase</fullName>
        <ecNumber evidence="1">2.7.7.65</ecNumber>
    </recommendedName>
</protein>
<dbReference type="Proteomes" id="UP000070107">
    <property type="component" value="Unassembled WGS sequence"/>
</dbReference>
<keyword evidence="3" id="KW-0472">Membrane</keyword>
<dbReference type="GO" id="GO:0005886">
    <property type="term" value="C:plasma membrane"/>
    <property type="evidence" value="ECO:0007669"/>
    <property type="project" value="TreeGrafter"/>
</dbReference>
<feature type="transmembrane region" description="Helical" evidence="3">
    <location>
        <begin position="37"/>
        <end position="58"/>
    </location>
</feature>
<comment type="caution">
    <text evidence="5">The sequence shown here is derived from an EMBL/GenBank/DDBJ whole genome shotgun (WGS) entry which is preliminary data.</text>
</comment>
<comment type="catalytic activity">
    <reaction evidence="2">
        <text>2 GTP = 3',3'-c-di-GMP + 2 diphosphate</text>
        <dbReference type="Rhea" id="RHEA:24898"/>
        <dbReference type="ChEBI" id="CHEBI:33019"/>
        <dbReference type="ChEBI" id="CHEBI:37565"/>
        <dbReference type="ChEBI" id="CHEBI:58805"/>
        <dbReference type="EC" id="2.7.7.65"/>
    </reaction>
</comment>
<dbReference type="OrthoDB" id="9812260at2"/>
<dbReference type="FunFam" id="3.30.70.270:FF:000001">
    <property type="entry name" value="Diguanylate cyclase domain protein"/>
    <property type="match status" value="1"/>
</dbReference>
<dbReference type="CDD" id="cd01949">
    <property type="entry name" value="GGDEF"/>
    <property type="match status" value="1"/>
</dbReference>
<dbReference type="GO" id="GO:1902201">
    <property type="term" value="P:negative regulation of bacterial-type flagellum-dependent cell motility"/>
    <property type="evidence" value="ECO:0007669"/>
    <property type="project" value="TreeGrafter"/>
</dbReference>
<feature type="transmembrane region" description="Helical" evidence="3">
    <location>
        <begin position="91"/>
        <end position="110"/>
    </location>
</feature>
<dbReference type="PROSITE" id="PS50887">
    <property type="entry name" value="GGDEF"/>
    <property type="match status" value="1"/>
</dbReference>